<comment type="caution">
    <text evidence="2">The sequence shown here is derived from an EMBL/GenBank/DDBJ whole genome shotgun (WGS) entry which is preliminary data.</text>
</comment>
<dbReference type="AlphaFoldDB" id="A0A2S4KT77"/>
<feature type="region of interest" description="Disordered" evidence="1">
    <location>
        <begin position="148"/>
        <end position="194"/>
    </location>
</feature>
<feature type="compositionally biased region" description="Polar residues" evidence="1">
    <location>
        <begin position="357"/>
        <end position="376"/>
    </location>
</feature>
<dbReference type="OrthoDB" id="5397087at2759"/>
<feature type="region of interest" description="Disordered" evidence="1">
    <location>
        <begin position="328"/>
        <end position="376"/>
    </location>
</feature>
<feature type="compositionally biased region" description="Low complexity" evidence="1">
    <location>
        <begin position="229"/>
        <end position="246"/>
    </location>
</feature>
<gene>
    <name evidence="2" type="ORF">TPAR_06428</name>
</gene>
<dbReference type="Proteomes" id="UP000237481">
    <property type="component" value="Unassembled WGS sequence"/>
</dbReference>
<feature type="compositionally biased region" description="Low complexity" evidence="1">
    <location>
        <begin position="151"/>
        <end position="173"/>
    </location>
</feature>
<dbReference type="EMBL" id="PKSG01000693">
    <property type="protein sequence ID" value="POR33376.1"/>
    <property type="molecule type" value="Genomic_DNA"/>
</dbReference>
<feature type="compositionally biased region" description="Basic residues" evidence="1">
    <location>
        <begin position="217"/>
        <end position="228"/>
    </location>
</feature>
<evidence type="ECO:0000256" key="1">
    <source>
        <dbReference type="SAM" id="MobiDB-lite"/>
    </source>
</evidence>
<evidence type="ECO:0000313" key="3">
    <source>
        <dbReference type="Proteomes" id="UP000237481"/>
    </source>
</evidence>
<sequence>MPEKQPNLGRDDPASPMEKSHRKSDRTHEENQERAYIAASRRADRSTEARLQSAKMASEIHKKRTGKGFRITEEIVMKEEMYEEEEDDLPRSFRLLGPHMKTESPELNARLEAYLSNRMAMSALIARTNEEWRENEINRLFAQSFPNVGRQAQHAQHAQHALHAQHAQHAQQLSRGMPGPIYSPQQLSQGMPGPIYNTQLQIPVEMPVIQSITYIPRSKRKDRTRSRTSSRSSAASRRGSVVSSAAPTPGSNRDTPALTRATTSAMAAGTPSFDGGMTAGTPMDFGSSPSAFTAELPPEARMLLGGMMGMSGGYGQAMYGQQYSNPTQYYNPSEAPDPVKPEEPHDATRLGGEYVSDDSTSPMKWDPSSQNVTEESWNTFINDAAWRHDQQ</sequence>
<organism evidence="2 3">
    <name type="scientific">Tolypocladium paradoxum</name>
    <dbReference type="NCBI Taxonomy" id="94208"/>
    <lineage>
        <taxon>Eukaryota</taxon>
        <taxon>Fungi</taxon>
        <taxon>Dikarya</taxon>
        <taxon>Ascomycota</taxon>
        <taxon>Pezizomycotina</taxon>
        <taxon>Sordariomycetes</taxon>
        <taxon>Hypocreomycetidae</taxon>
        <taxon>Hypocreales</taxon>
        <taxon>Ophiocordycipitaceae</taxon>
        <taxon>Tolypocladium</taxon>
    </lineage>
</organism>
<feature type="compositionally biased region" description="Basic and acidic residues" evidence="1">
    <location>
        <begin position="1"/>
        <end position="13"/>
    </location>
</feature>
<feature type="compositionally biased region" description="Basic and acidic residues" evidence="1">
    <location>
        <begin position="337"/>
        <end position="348"/>
    </location>
</feature>
<dbReference type="STRING" id="94208.A0A2S4KT77"/>
<accession>A0A2S4KT77</accession>
<keyword evidence="3" id="KW-1185">Reference proteome</keyword>
<feature type="region of interest" description="Disordered" evidence="1">
    <location>
        <begin position="213"/>
        <end position="293"/>
    </location>
</feature>
<reference evidence="2 3" key="1">
    <citation type="submission" date="2018-01" db="EMBL/GenBank/DDBJ databases">
        <title>Harnessing the power of phylogenomics to disentangle the directionality and signatures of interkingdom host jumping in the parasitic fungal genus Tolypocladium.</title>
        <authorList>
            <person name="Quandt C.A."/>
            <person name="Patterson W."/>
            <person name="Spatafora J.W."/>
        </authorList>
    </citation>
    <scope>NUCLEOTIDE SEQUENCE [LARGE SCALE GENOMIC DNA]</scope>
    <source>
        <strain evidence="2 3">NRBC 100945</strain>
    </source>
</reference>
<protein>
    <submittedName>
        <fullName evidence="2">Uncharacterized protein</fullName>
    </submittedName>
</protein>
<proteinExistence type="predicted"/>
<feature type="region of interest" description="Disordered" evidence="1">
    <location>
        <begin position="1"/>
        <end position="59"/>
    </location>
</feature>
<feature type="compositionally biased region" description="Polar residues" evidence="1">
    <location>
        <begin position="249"/>
        <end position="265"/>
    </location>
</feature>
<evidence type="ECO:0000313" key="2">
    <source>
        <dbReference type="EMBL" id="POR33376.1"/>
    </source>
</evidence>
<name>A0A2S4KT77_9HYPO</name>